<organism evidence="7">
    <name type="scientific">marine metagenome</name>
    <dbReference type="NCBI Taxonomy" id="408172"/>
    <lineage>
        <taxon>unclassified sequences</taxon>
        <taxon>metagenomes</taxon>
        <taxon>ecological metagenomes</taxon>
    </lineage>
</organism>
<evidence type="ECO:0000259" key="6">
    <source>
        <dbReference type="SMART" id="SM00827"/>
    </source>
</evidence>
<comment type="similarity">
    <text evidence="1">Belongs to the FabD family.</text>
</comment>
<dbReference type="GO" id="GO:0005829">
    <property type="term" value="C:cytosol"/>
    <property type="evidence" value="ECO:0007669"/>
    <property type="project" value="TreeGrafter"/>
</dbReference>
<feature type="domain" description="Malonyl-CoA:ACP transacylase (MAT)" evidence="6">
    <location>
        <begin position="7"/>
        <end position="313"/>
    </location>
</feature>
<dbReference type="EC" id="2.3.1.39" evidence="2"/>
<dbReference type="GO" id="GO:0006633">
    <property type="term" value="P:fatty acid biosynthetic process"/>
    <property type="evidence" value="ECO:0007669"/>
    <property type="project" value="TreeGrafter"/>
</dbReference>
<evidence type="ECO:0000256" key="3">
    <source>
        <dbReference type="ARBA" id="ARBA00022679"/>
    </source>
</evidence>
<dbReference type="Gene3D" id="3.30.70.250">
    <property type="entry name" value="Malonyl-CoA ACP transacylase, ACP-binding"/>
    <property type="match status" value="1"/>
</dbReference>
<evidence type="ECO:0000256" key="1">
    <source>
        <dbReference type="ARBA" id="ARBA00008217"/>
    </source>
</evidence>
<evidence type="ECO:0000256" key="4">
    <source>
        <dbReference type="ARBA" id="ARBA00023315"/>
    </source>
</evidence>
<evidence type="ECO:0000313" key="7">
    <source>
        <dbReference type="EMBL" id="SVA33832.1"/>
    </source>
</evidence>
<sequence length="323" mass="35606">MTKTLFIFPGQGAQYRGMGHDLFKDHDAVRHTYEEANDILGYNIADTSFLDPENKLMLTRYTQPALLTHSVSCLRLFAKQVGEHFQPDAAAGHSLGEYSALVAAGSLDFSTALELVQKRGELMGKFGQGEMEALPVSRETAQALASKHYCGVAACNLPEQTVVGGLPDDLARLVDDLKELDPKKNSTRLKTEGAFHTYFMVEAAKRFRPALEVAEVRAPSIEVLSNFTGSFHEPEPHSIRARLFLQLFHPVLWYQNLEQAARFGIDNIIEFGGGIGKGEHPNDKKPNLAGIVKRAFRRANNPPEYHAVINGETLAATVTAITM</sequence>
<dbReference type="PANTHER" id="PTHR42681:SF1">
    <property type="entry name" value="MALONYL-COA-ACYL CARRIER PROTEIN TRANSACYLASE, MITOCHONDRIAL"/>
    <property type="match status" value="1"/>
</dbReference>
<evidence type="ECO:0000256" key="5">
    <source>
        <dbReference type="ARBA" id="ARBA00048462"/>
    </source>
</evidence>
<comment type="catalytic activity">
    <reaction evidence="5">
        <text>holo-[ACP] + malonyl-CoA = malonyl-[ACP] + CoA</text>
        <dbReference type="Rhea" id="RHEA:41792"/>
        <dbReference type="Rhea" id="RHEA-COMP:9623"/>
        <dbReference type="Rhea" id="RHEA-COMP:9685"/>
        <dbReference type="ChEBI" id="CHEBI:57287"/>
        <dbReference type="ChEBI" id="CHEBI:57384"/>
        <dbReference type="ChEBI" id="CHEBI:64479"/>
        <dbReference type="ChEBI" id="CHEBI:78449"/>
        <dbReference type="EC" id="2.3.1.39"/>
    </reaction>
</comment>
<dbReference type="Gene3D" id="3.40.366.10">
    <property type="entry name" value="Malonyl-Coenzyme A Acyl Carrier Protein, domain 2"/>
    <property type="match status" value="1"/>
</dbReference>
<name>A0A381V0C8_9ZZZZ</name>
<dbReference type="Pfam" id="PF00698">
    <property type="entry name" value="Acyl_transf_1"/>
    <property type="match status" value="1"/>
</dbReference>
<dbReference type="GO" id="GO:0004314">
    <property type="term" value="F:[acyl-carrier-protein] S-malonyltransferase activity"/>
    <property type="evidence" value="ECO:0007669"/>
    <property type="project" value="UniProtKB-EC"/>
</dbReference>
<dbReference type="EMBL" id="UINC01007529">
    <property type="protein sequence ID" value="SVA33832.1"/>
    <property type="molecule type" value="Genomic_DNA"/>
</dbReference>
<protein>
    <recommendedName>
        <fullName evidence="2">[acyl-carrier-protein] S-malonyltransferase</fullName>
        <ecNumber evidence="2">2.3.1.39</ecNumber>
    </recommendedName>
</protein>
<dbReference type="InterPro" id="IPR014043">
    <property type="entry name" value="Acyl_transferase_dom"/>
</dbReference>
<dbReference type="InterPro" id="IPR050858">
    <property type="entry name" value="Mal-CoA-ACP_Trans/PKS_FabD"/>
</dbReference>
<dbReference type="AlphaFoldDB" id="A0A381V0C8"/>
<keyword evidence="3" id="KW-0808">Transferase</keyword>
<gene>
    <name evidence="7" type="ORF">METZ01_LOCUS86686</name>
</gene>
<dbReference type="PANTHER" id="PTHR42681">
    <property type="entry name" value="MALONYL-COA-ACYL CARRIER PROTEIN TRANSACYLASE, MITOCHONDRIAL"/>
    <property type="match status" value="1"/>
</dbReference>
<proteinExistence type="inferred from homology"/>
<reference evidence="7" key="1">
    <citation type="submission" date="2018-05" db="EMBL/GenBank/DDBJ databases">
        <authorList>
            <person name="Lanie J.A."/>
            <person name="Ng W.-L."/>
            <person name="Kazmierczak K.M."/>
            <person name="Andrzejewski T.M."/>
            <person name="Davidsen T.M."/>
            <person name="Wayne K.J."/>
            <person name="Tettelin H."/>
            <person name="Glass J.I."/>
            <person name="Rusch D."/>
            <person name="Podicherti R."/>
            <person name="Tsui H.-C.T."/>
            <person name="Winkler M.E."/>
        </authorList>
    </citation>
    <scope>NUCLEOTIDE SEQUENCE</scope>
</reference>
<dbReference type="InterPro" id="IPR001227">
    <property type="entry name" value="Ac_transferase_dom_sf"/>
</dbReference>
<dbReference type="InterPro" id="IPR016036">
    <property type="entry name" value="Malonyl_transacylase_ACP-bd"/>
</dbReference>
<dbReference type="SUPFAM" id="SSF52151">
    <property type="entry name" value="FabD/lysophospholipase-like"/>
    <property type="match status" value="1"/>
</dbReference>
<dbReference type="SMART" id="SM00827">
    <property type="entry name" value="PKS_AT"/>
    <property type="match status" value="1"/>
</dbReference>
<dbReference type="PIRSF" id="PIRSF000446">
    <property type="entry name" value="Mct"/>
    <property type="match status" value="1"/>
</dbReference>
<dbReference type="SUPFAM" id="SSF55048">
    <property type="entry name" value="Probable ACP-binding domain of malonyl-CoA ACP transacylase"/>
    <property type="match status" value="1"/>
</dbReference>
<keyword evidence="4" id="KW-0012">Acyltransferase</keyword>
<dbReference type="InterPro" id="IPR016035">
    <property type="entry name" value="Acyl_Trfase/lysoPLipase"/>
</dbReference>
<accession>A0A381V0C8</accession>
<dbReference type="InterPro" id="IPR024925">
    <property type="entry name" value="Malonyl_CoA-ACP_transAc"/>
</dbReference>
<evidence type="ECO:0000256" key="2">
    <source>
        <dbReference type="ARBA" id="ARBA00013258"/>
    </source>
</evidence>